<gene>
    <name evidence="5" type="ORF">T440DRAFT_414230</name>
</gene>
<dbReference type="GO" id="GO:0008175">
    <property type="term" value="F:tRNA methyltransferase activity"/>
    <property type="evidence" value="ECO:0007669"/>
    <property type="project" value="TreeGrafter"/>
</dbReference>
<sequence length="696" mass="77022">MSQHKEISKPQNRIVFLVPVRHVKTVKTALERNGQLDRTGRITSETQEHGEAKSARPVSSKPDASGLISPQGQANRVVSPSTVPSDTAGTAPLPALQFDPVSGEYRNPAELNPSSGLPFDAISGHYTRPADPSQFPSLRFDPEKGEYIKPADSIKFPKLQFDPVTGEYRETSEVEQYPALDFDVSSGQYKERLKQPQLEFDPVVGEYRPTSQDHGPNRDFTVQEQRMRIPTTISYEFNANSELEQEVKATILEGLGLSDLSPVISVSKSVLSNTIIPTSAKNPLHKALETALAEIQPTLLTPLGLTVESLVSHFPDSYSVYTPMLLLPHNAFASPPWQTLLFTHPLESAALQPLWTHITSTTNTTHIAINSPIPLQTSTHSPTTSQPPNENILRSPLNITPIHGDFGPKPTPSTLSSPIPSDYTKAFWVTTTQNGIHQTWAPLYTMFSRGNIKEKSRILHLPSVHTAAATTTTTTTATAVQIAADLYTGIGYFAFSYRKAGIPTVLGWELNPWSIEGLRRGAGLNGWSIRIVTENNLQDFLVEKHHHHHHQHQQHDQHDQEQANNLRTQDFIIFQMSNETASHIITTLKAQNRSWGRITHVNLGLLPSSTLSWGTAVAILDSETGSEGWIHAHENVALGDIDNRTRDVEAEFQNLVDEVDGLAGERGRRSVSVQHVERVKMYAPGVAHYVFDVRVL</sequence>
<feature type="region of interest" description="Disordered" evidence="3">
    <location>
        <begin position="29"/>
        <end position="117"/>
    </location>
</feature>
<organism evidence="5 6">
    <name type="scientific">Plenodomus tracheiphilus IPT5</name>
    <dbReference type="NCBI Taxonomy" id="1408161"/>
    <lineage>
        <taxon>Eukaryota</taxon>
        <taxon>Fungi</taxon>
        <taxon>Dikarya</taxon>
        <taxon>Ascomycota</taxon>
        <taxon>Pezizomycotina</taxon>
        <taxon>Dothideomycetes</taxon>
        <taxon>Pleosporomycetidae</taxon>
        <taxon>Pleosporales</taxon>
        <taxon>Pleosporineae</taxon>
        <taxon>Leptosphaeriaceae</taxon>
        <taxon>Plenodomus</taxon>
    </lineage>
</organism>
<feature type="domain" description="SAM-dependent methyltransferase TRM5/TYW2-type" evidence="4">
    <location>
        <begin position="355"/>
        <end position="696"/>
    </location>
</feature>
<dbReference type="GO" id="GO:0031591">
    <property type="term" value="P:wybutosine biosynthetic process"/>
    <property type="evidence" value="ECO:0007669"/>
    <property type="project" value="TreeGrafter"/>
</dbReference>
<dbReference type="InterPro" id="IPR030382">
    <property type="entry name" value="MeTrfase_TRM5/TYW2"/>
</dbReference>
<dbReference type="GO" id="GO:0005737">
    <property type="term" value="C:cytoplasm"/>
    <property type="evidence" value="ECO:0007669"/>
    <property type="project" value="TreeGrafter"/>
</dbReference>
<dbReference type="OrthoDB" id="2387925at2759"/>
<proteinExistence type="predicted"/>
<reference evidence="5" key="1">
    <citation type="submission" date="2020-01" db="EMBL/GenBank/DDBJ databases">
        <authorList>
            <consortium name="DOE Joint Genome Institute"/>
            <person name="Haridas S."/>
            <person name="Albert R."/>
            <person name="Binder M."/>
            <person name="Bloem J."/>
            <person name="Labutti K."/>
            <person name="Salamov A."/>
            <person name="Andreopoulos B."/>
            <person name="Baker S.E."/>
            <person name="Barry K."/>
            <person name="Bills G."/>
            <person name="Bluhm B.H."/>
            <person name="Cannon C."/>
            <person name="Castanera R."/>
            <person name="Culley D.E."/>
            <person name="Daum C."/>
            <person name="Ezra D."/>
            <person name="Gonzalez J.B."/>
            <person name="Henrissat B."/>
            <person name="Kuo A."/>
            <person name="Liang C."/>
            <person name="Lipzen A."/>
            <person name="Lutzoni F."/>
            <person name="Magnuson J."/>
            <person name="Mondo S."/>
            <person name="Nolan M."/>
            <person name="Ohm R."/>
            <person name="Pangilinan J."/>
            <person name="Park H.-J."/>
            <person name="Ramirez L."/>
            <person name="Alfaro M."/>
            <person name="Sun H."/>
            <person name="Tritt A."/>
            <person name="Yoshinaga Y."/>
            <person name="Zwiers L.-H."/>
            <person name="Turgeon B.G."/>
            <person name="Goodwin S.B."/>
            <person name="Spatafora J.W."/>
            <person name="Crous P.W."/>
            <person name="Grigoriev I.V."/>
        </authorList>
    </citation>
    <scope>NUCLEOTIDE SEQUENCE</scope>
    <source>
        <strain evidence="5">IPT5</strain>
    </source>
</reference>
<dbReference type="EMBL" id="MU006290">
    <property type="protein sequence ID" value="KAF2855616.1"/>
    <property type="molecule type" value="Genomic_DNA"/>
</dbReference>
<evidence type="ECO:0000313" key="5">
    <source>
        <dbReference type="EMBL" id="KAF2855616.1"/>
    </source>
</evidence>
<comment type="catalytic activity">
    <reaction evidence="2">
        <text>4-demethylwyosine(37) in tRNA(Phe) + S-adenosyl-L-methionine = 4-demethyl-7-[(3S)-3-amino-3-carboxypropyl]wyosine(37) in tRNA(Phe) + S-methyl-5'-thioadenosine + H(+)</text>
        <dbReference type="Rhea" id="RHEA:36355"/>
        <dbReference type="Rhea" id="RHEA-COMP:10164"/>
        <dbReference type="Rhea" id="RHEA-COMP:10378"/>
        <dbReference type="ChEBI" id="CHEBI:15378"/>
        <dbReference type="ChEBI" id="CHEBI:17509"/>
        <dbReference type="ChEBI" id="CHEBI:59789"/>
        <dbReference type="ChEBI" id="CHEBI:64315"/>
        <dbReference type="ChEBI" id="CHEBI:73550"/>
        <dbReference type="EC" id="2.5.1.114"/>
    </reaction>
</comment>
<evidence type="ECO:0000259" key="4">
    <source>
        <dbReference type="PROSITE" id="PS51684"/>
    </source>
</evidence>
<dbReference type="InterPro" id="IPR029063">
    <property type="entry name" value="SAM-dependent_MTases_sf"/>
</dbReference>
<dbReference type="GO" id="GO:0102522">
    <property type="term" value="F:tRNA 4-demethylwyosine alpha-amino-alpha-carboxypropyltransferase activity"/>
    <property type="evidence" value="ECO:0007669"/>
    <property type="project" value="UniProtKB-EC"/>
</dbReference>
<dbReference type="PANTHER" id="PTHR23245">
    <property type="entry name" value="TRNA METHYLTRANSFERASE"/>
    <property type="match status" value="1"/>
</dbReference>
<accession>A0A6A7BJD0</accession>
<feature type="compositionally biased region" description="Polar residues" evidence="3">
    <location>
        <begin position="68"/>
        <end position="88"/>
    </location>
</feature>
<evidence type="ECO:0000313" key="6">
    <source>
        <dbReference type="Proteomes" id="UP000799423"/>
    </source>
</evidence>
<keyword evidence="6" id="KW-1185">Reference proteome</keyword>
<evidence type="ECO:0000256" key="2">
    <source>
        <dbReference type="ARBA" id="ARBA00049400"/>
    </source>
</evidence>
<evidence type="ECO:0000256" key="1">
    <source>
        <dbReference type="ARBA" id="ARBA00012265"/>
    </source>
</evidence>
<dbReference type="AlphaFoldDB" id="A0A6A7BJD0"/>
<dbReference type="EC" id="2.5.1.114" evidence="1"/>
<protein>
    <recommendedName>
        <fullName evidence="1">tRNA(Phe) (4-demethylwyosine(37)-C(7)) aminocarboxypropyltransferase</fullName>
        <ecNumber evidence="1">2.5.1.114</ecNumber>
    </recommendedName>
</protein>
<name>A0A6A7BJD0_9PLEO</name>
<dbReference type="PANTHER" id="PTHR23245:SF25">
    <property type="entry name" value="TRNA WYBUTOSINE-SYNTHESIZING PROTEIN 2 HOMOLOG"/>
    <property type="match status" value="1"/>
</dbReference>
<dbReference type="SUPFAM" id="SSF53335">
    <property type="entry name" value="S-adenosyl-L-methionine-dependent methyltransferases"/>
    <property type="match status" value="1"/>
</dbReference>
<dbReference type="Proteomes" id="UP000799423">
    <property type="component" value="Unassembled WGS sequence"/>
</dbReference>
<dbReference type="Gene3D" id="3.40.50.150">
    <property type="entry name" value="Vaccinia Virus protein VP39"/>
    <property type="match status" value="1"/>
</dbReference>
<dbReference type="PROSITE" id="PS51684">
    <property type="entry name" value="SAM_MT_TRM5_TYW2"/>
    <property type="match status" value="1"/>
</dbReference>
<dbReference type="GO" id="GO:0030488">
    <property type="term" value="P:tRNA methylation"/>
    <property type="evidence" value="ECO:0007669"/>
    <property type="project" value="TreeGrafter"/>
</dbReference>
<feature type="compositionally biased region" description="Basic and acidic residues" evidence="3">
    <location>
        <begin position="34"/>
        <end position="54"/>
    </location>
</feature>
<evidence type="ECO:0000256" key="3">
    <source>
        <dbReference type="SAM" id="MobiDB-lite"/>
    </source>
</evidence>